<dbReference type="SMART" id="SM00407">
    <property type="entry name" value="IGc1"/>
    <property type="match status" value="1"/>
</dbReference>
<feature type="transmembrane region" description="Helical" evidence="10">
    <location>
        <begin position="219"/>
        <end position="238"/>
    </location>
</feature>
<reference evidence="12 13" key="1">
    <citation type="submission" date="2024-08" db="EMBL/GenBank/DDBJ databases">
        <title>The draft genome of Apodemus speciosus.</title>
        <authorList>
            <person name="Nabeshima K."/>
            <person name="Suzuki S."/>
            <person name="Onuma M."/>
        </authorList>
    </citation>
    <scope>NUCLEOTIDE SEQUENCE [LARGE SCALE GENOMIC DNA]</scope>
    <source>
        <strain evidence="12">IB14-021</strain>
    </source>
</reference>
<keyword evidence="6" id="KW-1064">Adaptive immunity</keyword>
<dbReference type="Gene3D" id="3.10.320.10">
    <property type="entry name" value="Class II Histocompatibility Antigen, M Beta Chain, Chain B, domain 1"/>
    <property type="match status" value="1"/>
</dbReference>
<feature type="domain" description="Ig-like" evidence="11">
    <location>
        <begin position="114"/>
        <end position="204"/>
    </location>
</feature>
<dbReference type="Pfam" id="PF07654">
    <property type="entry name" value="C1-set"/>
    <property type="match status" value="1"/>
</dbReference>
<dbReference type="EMBL" id="BAAFST010000017">
    <property type="protein sequence ID" value="GAB1300922.1"/>
    <property type="molecule type" value="Genomic_DNA"/>
</dbReference>
<dbReference type="InterPro" id="IPR050160">
    <property type="entry name" value="MHC/Immunoglobulin"/>
</dbReference>
<sequence length="261" mass="28893">MGAGGFVAHVESMCLLDDEGTPKDFTYCVSFNKDLLACWDPDEGKIAPCEFGVLYKLAEIISNILNGQESLIQRLHNGLQDCATRTQPFWNVLTHRTRHHLLKVFAEDASSWGPPSVRVAQTAPFNTREPVMLACYVWGFYPADVTITWMKNGQLVKSHSSKEKTAQPNGDWTYQTVSYLALTPSYGDIYTCVVQHSGTSEPIRGDWTPGLSPIQTVKVSVSAATLGVGIIIFCVGFFRWRKSHASSYAPLPGSTYPEGRH</sequence>
<evidence type="ECO:0000256" key="2">
    <source>
        <dbReference type="ARBA" id="ARBA00007394"/>
    </source>
</evidence>
<organism evidence="12 13">
    <name type="scientific">Apodemus speciosus</name>
    <name type="common">Large Japanese field mouse</name>
    <dbReference type="NCBI Taxonomy" id="105296"/>
    <lineage>
        <taxon>Eukaryota</taxon>
        <taxon>Metazoa</taxon>
        <taxon>Chordata</taxon>
        <taxon>Craniata</taxon>
        <taxon>Vertebrata</taxon>
        <taxon>Euteleostomi</taxon>
        <taxon>Mammalia</taxon>
        <taxon>Eutheria</taxon>
        <taxon>Euarchontoglires</taxon>
        <taxon>Glires</taxon>
        <taxon>Rodentia</taxon>
        <taxon>Myomorpha</taxon>
        <taxon>Muroidea</taxon>
        <taxon>Muridae</taxon>
        <taxon>Murinae</taxon>
        <taxon>Apodemus</taxon>
    </lineage>
</organism>
<evidence type="ECO:0000256" key="7">
    <source>
        <dbReference type="ARBA" id="ARBA00023136"/>
    </source>
</evidence>
<dbReference type="InterPro" id="IPR036179">
    <property type="entry name" value="Ig-like_dom_sf"/>
</dbReference>
<evidence type="ECO:0000313" key="13">
    <source>
        <dbReference type="Proteomes" id="UP001623349"/>
    </source>
</evidence>
<dbReference type="InterPro" id="IPR003597">
    <property type="entry name" value="Ig_C1-set"/>
</dbReference>
<evidence type="ECO:0000256" key="10">
    <source>
        <dbReference type="SAM" id="Phobius"/>
    </source>
</evidence>
<dbReference type="InterPro" id="IPR000353">
    <property type="entry name" value="MHC_II_b_N"/>
</dbReference>
<evidence type="ECO:0000313" key="12">
    <source>
        <dbReference type="EMBL" id="GAB1300922.1"/>
    </source>
</evidence>
<evidence type="ECO:0000259" key="11">
    <source>
        <dbReference type="PROSITE" id="PS50835"/>
    </source>
</evidence>
<dbReference type="SUPFAM" id="SSF48726">
    <property type="entry name" value="Immunoglobulin"/>
    <property type="match status" value="1"/>
</dbReference>
<proteinExistence type="inferred from homology"/>
<evidence type="ECO:0000256" key="8">
    <source>
        <dbReference type="ARBA" id="ARBA00023180"/>
    </source>
</evidence>
<dbReference type="CDD" id="cd21002">
    <property type="entry name" value="IgC1_MHC_II_beta_HLA-DM"/>
    <property type="match status" value="1"/>
</dbReference>
<accession>A0ABQ0FNU7</accession>
<dbReference type="InterPro" id="IPR013783">
    <property type="entry name" value="Ig-like_fold"/>
</dbReference>
<dbReference type="PANTHER" id="PTHR19944">
    <property type="entry name" value="MHC CLASS II-RELATED"/>
    <property type="match status" value="1"/>
</dbReference>
<dbReference type="InterPro" id="IPR003006">
    <property type="entry name" value="Ig/MHC_CS"/>
</dbReference>
<dbReference type="SUPFAM" id="SSF54452">
    <property type="entry name" value="MHC antigen-recognition domain"/>
    <property type="match status" value="1"/>
</dbReference>
<evidence type="ECO:0000256" key="3">
    <source>
        <dbReference type="ARBA" id="ARBA00022692"/>
    </source>
</evidence>
<keyword evidence="4" id="KW-0391">Immunity</keyword>
<comment type="similarity">
    <text evidence="2">Belongs to the MHC class II family.</text>
</comment>
<keyword evidence="8" id="KW-0325">Glycoprotein</keyword>
<gene>
    <name evidence="12" type="ORF">APTSU1_001616000</name>
</gene>
<evidence type="ECO:0000256" key="5">
    <source>
        <dbReference type="ARBA" id="ARBA00022989"/>
    </source>
</evidence>
<dbReference type="InterPro" id="IPR014745">
    <property type="entry name" value="MHC_II_a/b_N"/>
</dbReference>
<evidence type="ECO:0000256" key="9">
    <source>
        <dbReference type="ARBA" id="ARBA00023182"/>
    </source>
</evidence>
<dbReference type="Gene3D" id="2.60.40.10">
    <property type="entry name" value="Immunoglobulins"/>
    <property type="match status" value="1"/>
</dbReference>
<dbReference type="SMART" id="SM00921">
    <property type="entry name" value="MHC_II_beta"/>
    <property type="match status" value="1"/>
</dbReference>
<evidence type="ECO:0000256" key="1">
    <source>
        <dbReference type="ARBA" id="ARBA00004479"/>
    </source>
</evidence>
<keyword evidence="5 10" id="KW-1133">Transmembrane helix</keyword>
<dbReference type="PANTHER" id="PTHR19944:SF65">
    <property type="entry name" value="HLA CLASS II HISTOCOMPATIBILITY ANTIGEN, DM BETA CHAIN"/>
    <property type="match status" value="1"/>
</dbReference>
<dbReference type="PROSITE" id="PS50835">
    <property type="entry name" value="IG_LIKE"/>
    <property type="match status" value="1"/>
</dbReference>
<keyword evidence="7 10" id="KW-0472">Membrane</keyword>
<dbReference type="Proteomes" id="UP001623349">
    <property type="component" value="Unassembled WGS sequence"/>
</dbReference>
<protein>
    <submittedName>
        <fullName evidence="12">H2-M beta 2</fullName>
    </submittedName>
</protein>
<evidence type="ECO:0000256" key="4">
    <source>
        <dbReference type="ARBA" id="ARBA00022859"/>
    </source>
</evidence>
<dbReference type="InterPro" id="IPR007110">
    <property type="entry name" value="Ig-like_dom"/>
</dbReference>
<evidence type="ECO:0000256" key="6">
    <source>
        <dbReference type="ARBA" id="ARBA00023130"/>
    </source>
</evidence>
<comment type="caution">
    <text evidence="12">The sequence shown here is derived from an EMBL/GenBank/DDBJ whole genome shotgun (WGS) entry which is preliminary data.</text>
</comment>
<keyword evidence="13" id="KW-1185">Reference proteome</keyword>
<keyword evidence="9" id="KW-0491">MHC II</keyword>
<dbReference type="Pfam" id="PF00969">
    <property type="entry name" value="MHC_II_beta"/>
    <property type="match status" value="1"/>
</dbReference>
<name>A0ABQ0FNU7_APOSI</name>
<comment type="subcellular location">
    <subcellularLocation>
        <location evidence="1">Membrane</location>
        <topology evidence="1">Single-pass type I membrane protein</topology>
    </subcellularLocation>
</comment>
<dbReference type="InterPro" id="IPR011162">
    <property type="entry name" value="MHC_I/II-like_Ag-recog"/>
</dbReference>
<keyword evidence="3 10" id="KW-0812">Transmembrane</keyword>
<dbReference type="PROSITE" id="PS00290">
    <property type="entry name" value="IG_MHC"/>
    <property type="match status" value="1"/>
</dbReference>